<accession>A0ACD5HMA6</accession>
<keyword evidence="2" id="KW-1185">Reference proteome</keyword>
<protein>
    <submittedName>
        <fullName evidence="1">Uncharacterized protein</fullName>
    </submittedName>
</protein>
<gene>
    <name evidence="1" type="ORF">EC580_011820</name>
</gene>
<organism evidence="1 2">
    <name type="scientific">Acidithiobacillus sulfuriphilus</name>
    <dbReference type="NCBI Taxonomy" id="1867749"/>
    <lineage>
        <taxon>Bacteria</taxon>
        <taxon>Pseudomonadati</taxon>
        <taxon>Pseudomonadota</taxon>
        <taxon>Acidithiobacillia</taxon>
        <taxon>Acidithiobacillales</taxon>
        <taxon>Acidithiobacillaceae</taxon>
        <taxon>Acidithiobacillus</taxon>
    </lineage>
</organism>
<proteinExistence type="predicted"/>
<evidence type="ECO:0000313" key="2">
    <source>
        <dbReference type="Proteomes" id="UP000271650"/>
    </source>
</evidence>
<sequence length="50" mass="5357">MTVLLDVNVLIVLLDPGQEVGEKALANADRKRPSVRHAHLHGAESDRSAG</sequence>
<reference evidence="1 2" key="1">
    <citation type="journal article" date="2019" name="Int. J. Syst. Evol. Microbiol.">
        <title>Acidithiobacillus sulfuriphilus sp. nov.: an extremely acidophilic sulfur-oxidizing chemolithotroph isolated from a neutral pH environment.</title>
        <authorList>
            <person name="Falagan C."/>
            <person name="Moya-Beltran A."/>
            <person name="Castro M."/>
            <person name="Quatrini R."/>
            <person name="Johnson D.B."/>
        </authorList>
    </citation>
    <scope>NUCLEOTIDE SEQUENCE [LARGE SCALE GENOMIC DNA]</scope>
    <source>
        <strain evidence="1 2">CJ-2</strain>
    </source>
</reference>
<evidence type="ECO:0000313" key="1">
    <source>
        <dbReference type="EMBL" id="XRI76631.1"/>
    </source>
</evidence>
<dbReference type="Proteomes" id="UP000271650">
    <property type="component" value="Chromosome"/>
</dbReference>
<name>A0ACD5HMA6_9PROT</name>
<dbReference type="EMBL" id="CP127527">
    <property type="protein sequence ID" value="XRI76631.1"/>
    <property type="molecule type" value="Genomic_DNA"/>
</dbReference>